<evidence type="ECO:0000313" key="3">
    <source>
        <dbReference type="EMBL" id="MFC7339471.1"/>
    </source>
</evidence>
<feature type="domain" description="3-keto-alpha-glucoside-1,2-lyase/3-keto-2-hydroxy-glucal hydratase" evidence="2">
    <location>
        <begin position="23"/>
        <end position="213"/>
    </location>
</feature>
<evidence type="ECO:0000256" key="1">
    <source>
        <dbReference type="SAM" id="SignalP"/>
    </source>
</evidence>
<dbReference type="Proteomes" id="UP001596472">
    <property type="component" value="Unassembled WGS sequence"/>
</dbReference>
<name>A0ABW2LFB1_9BACT</name>
<dbReference type="InterPro" id="IPR010496">
    <property type="entry name" value="AL/BT2_dom"/>
</dbReference>
<dbReference type="Pfam" id="PF06439">
    <property type="entry name" value="3keto-disac_hyd"/>
    <property type="match status" value="1"/>
</dbReference>
<keyword evidence="4" id="KW-1185">Reference proteome</keyword>
<evidence type="ECO:0000259" key="2">
    <source>
        <dbReference type="Pfam" id="PF06439"/>
    </source>
</evidence>
<feature type="chain" id="PRO_5045889700" evidence="1">
    <location>
        <begin position="17"/>
        <end position="215"/>
    </location>
</feature>
<dbReference type="EMBL" id="JBHTBS010000017">
    <property type="protein sequence ID" value="MFC7339471.1"/>
    <property type="molecule type" value="Genomic_DNA"/>
</dbReference>
<dbReference type="Gene3D" id="2.60.120.560">
    <property type="entry name" value="Exo-inulinase, domain 1"/>
    <property type="match status" value="1"/>
</dbReference>
<reference evidence="4" key="1">
    <citation type="journal article" date="2019" name="Int. J. Syst. Evol. Microbiol.">
        <title>The Global Catalogue of Microorganisms (GCM) 10K type strain sequencing project: providing services to taxonomists for standard genome sequencing and annotation.</title>
        <authorList>
            <consortium name="The Broad Institute Genomics Platform"/>
            <consortium name="The Broad Institute Genome Sequencing Center for Infectious Disease"/>
            <person name="Wu L."/>
            <person name="Ma J."/>
        </authorList>
    </citation>
    <scope>NUCLEOTIDE SEQUENCE [LARGE SCALE GENOMIC DNA]</scope>
    <source>
        <strain evidence="4">CGMCC 4.1467</strain>
    </source>
</reference>
<evidence type="ECO:0000313" key="4">
    <source>
        <dbReference type="Proteomes" id="UP001596472"/>
    </source>
</evidence>
<proteinExistence type="predicted"/>
<feature type="signal peptide" evidence="1">
    <location>
        <begin position="1"/>
        <end position="16"/>
    </location>
</feature>
<protein>
    <submittedName>
        <fullName evidence="3">DUF1080 domain-containing protein</fullName>
    </submittedName>
</protein>
<sequence length="215" mass="24343">MKHLLFLALFPLTAMADPAAQSGWTDLLANNSTELWQSGRSGEVTEAWTLKDGVLHLDKSGKKRGGHIVTKKDYFNFELKFEWKISKEGNSGVKYRITNLLGFEYQVIDDASKAASKDSHRAASLYDLVPASADKKLKPVGEWNSSRIVAKDQHLQHWLNGVKVVDIRMEGDEWDARFAKSKYKEIPEFAAKPGPILLQDHGNDVWFRNVEIKED</sequence>
<comment type="caution">
    <text evidence="3">The sequence shown here is derived from an EMBL/GenBank/DDBJ whole genome shotgun (WGS) entry which is preliminary data.</text>
</comment>
<gene>
    <name evidence="3" type="ORF">ACFQY0_19920</name>
</gene>
<accession>A0ABW2LFB1</accession>
<dbReference type="RefSeq" id="WP_379716351.1">
    <property type="nucleotide sequence ID" value="NZ_JBHTBS010000017.1"/>
</dbReference>
<organism evidence="3 4">
    <name type="scientific">Haloferula chungangensis</name>
    <dbReference type="NCBI Taxonomy" id="1048331"/>
    <lineage>
        <taxon>Bacteria</taxon>
        <taxon>Pseudomonadati</taxon>
        <taxon>Verrucomicrobiota</taxon>
        <taxon>Verrucomicrobiia</taxon>
        <taxon>Verrucomicrobiales</taxon>
        <taxon>Verrucomicrobiaceae</taxon>
        <taxon>Haloferula</taxon>
    </lineage>
</organism>
<keyword evidence="1" id="KW-0732">Signal</keyword>